<sequence>MKNTEMCVQPIHPSLFASIVYRIFINYITVVVFVVFIFGGVDGAPVFPRGGMHQLAEYTGKVLPVVESDDKPDFHNGKLGAR</sequence>
<keyword evidence="1" id="KW-0472">Membrane</keyword>
<proteinExistence type="predicted"/>
<evidence type="ECO:0008006" key="3">
    <source>
        <dbReference type="Google" id="ProtNLM"/>
    </source>
</evidence>
<gene>
    <name evidence="2" type="ORF">SDC9_210586</name>
</gene>
<name>A0A645JU93_9ZZZZ</name>
<organism evidence="2">
    <name type="scientific">bioreactor metagenome</name>
    <dbReference type="NCBI Taxonomy" id="1076179"/>
    <lineage>
        <taxon>unclassified sequences</taxon>
        <taxon>metagenomes</taxon>
        <taxon>ecological metagenomes</taxon>
    </lineage>
</organism>
<keyword evidence="1" id="KW-1133">Transmembrane helix</keyword>
<dbReference type="AlphaFoldDB" id="A0A645JU93"/>
<evidence type="ECO:0000313" key="2">
    <source>
        <dbReference type="EMBL" id="MPN62833.1"/>
    </source>
</evidence>
<evidence type="ECO:0000256" key="1">
    <source>
        <dbReference type="SAM" id="Phobius"/>
    </source>
</evidence>
<reference evidence="2" key="1">
    <citation type="submission" date="2019-08" db="EMBL/GenBank/DDBJ databases">
        <authorList>
            <person name="Kucharzyk K."/>
            <person name="Murdoch R.W."/>
            <person name="Higgins S."/>
            <person name="Loffler F."/>
        </authorList>
    </citation>
    <scope>NUCLEOTIDE SEQUENCE</scope>
</reference>
<accession>A0A645JU93</accession>
<feature type="transmembrane region" description="Helical" evidence="1">
    <location>
        <begin position="20"/>
        <end position="41"/>
    </location>
</feature>
<keyword evidence="1" id="KW-0812">Transmembrane</keyword>
<protein>
    <recommendedName>
        <fullName evidence="3">Transmembrane protein</fullName>
    </recommendedName>
</protein>
<dbReference type="EMBL" id="VSSQ01141433">
    <property type="protein sequence ID" value="MPN62833.1"/>
    <property type="molecule type" value="Genomic_DNA"/>
</dbReference>
<comment type="caution">
    <text evidence="2">The sequence shown here is derived from an EMBL/GenBank/DDBJ whole genome shotgun (WGS) entry which is preliminary data.</text>
</comment>